<name>A0ABR2ZB03_9AGAR</name>
<keyword evidence="2" id="KW-1185">Reference proteome</keyword>
<proteinExistence type="predicted"/>
<dbReference type="SUPFAM" id="SSF54001">
    <property type="entry name" value="Cysteine proteinases"/>
    <property type="match status" value="1"/>
</dbReference>
<organism evidence="1 2">
    <name type="scientific">Marasmius tenuissimus</name>
    <dbReference type="NCBI Taxonomy" id="585030"/>
    <lineage>
        <taxon>Eukaryota</taxon>
        <taxon>Fungi</taxon>
        <taxon>Dikarya</taxon>
        <taxon>Basidiomycota</taxon>
        <taxon>Agaricomycotina</taxon>
        <taxon>Agaricomycetes</taxon>
        <taxon>Agaricomycetidae</taxon>
        <taxon>Agaricales</taxon>
        <taxon>Marasmiineae</taxon>
        <taxon>Marasmiaceae</taxon>
        <taxon>Marasmius</taxon>
    </lineage>
</organism>
<accession>A0ABR2ZB03</accession>
<evidence type="ECO:0000313" key="2">
    <source>
        <dbReference type="Proteomes" id="UP001437256"/>
    </source>
</evidence>
<sequence>MEIPSKFLKVLLRISNTFVSPDTSAIAVLNFHDKLLPPLGIDSSLNWPSSSDLDLFAATESPVVAESHAKALLPRHPMPSDAILTALLKRGDNAVESGMKSIVYPFKDRNSTRADMRLPLWTLSYWHLSVRIKEYQEVWSNVQEWLNNRGSSAFVYSMLNPIPWQYTLPPPNWGNTQDLARYLSDRWLSDVQICPMVGIVQSELSLEGTVRVEDVYLAHTLIAEYHEKDKEGHLKRKNITRLGEALKNGTATQLVFPVFVCLTPGSAVLPSRGENPGNHWVAIAIDITTHSISHGDSLRIPPPTELSDILIWWMNRLFPEQPFEMRALPCGSRSCTVRQS</sequence>
<dbReference type="Proteomes" id="UP001437256">
    <property type="component" value="Unassembled WGS sequence"/>
</dbReference>
<comment type="caution">
    <text evidence="1">The sequence shown here is derived from an EMBL/GenBank/DDBJ whole genome shotgun (WGS) entry which is preliminary data.</text>
</comment>
<dbReference type="InterPro" id="IPR038765">
    <property type="entry name" value="Papain-like_cys_pep_sf"/>
</dbReference>
<reference evidence="1 2" key="1">
    <citation type="submission" date="2024-05" db="EMBL/GenBank/DDBJ databases">
        <title>A draft genome resource for the thread blight pathogen Marasmius tenuissimus strain MS-2.</title>
        <authorList>
            <person name="Yulfo-Soto G.E."/>
            <person name="Baruah I.K."/>
            <person name="Amoako-Attah I."/>
            <person name="Bukari Y."/>
            <person name="Meinhardt L.W."/>
            <person name="Bailey B.A."/>
            <person name="Cohen S.P."/>
        </authorList>
    </citation>
    <scope>NUCLEOTIDE SEQUENCE [LARGE SCALE GENOMIC DNA]</scope>
    <source>
        <strain evidence="1 2">MS-2</strain>
    </source>
</reference>
<evidence type="ECO:0000313" key="1">
    <source>
        <dbReference type="EMBL" id="KAL0058402.1"/>
    </source>
</evidence>
<dbReference type="EMBL" id="JBBXMP010000321">
    <property type="protein sequence ID" value="KAL0058402.1"/>
    <property type="molecule type" value="Genomic_DNA"/>
</dbReference>
<gene>
    <name evidence="1" type="ORF">AAF712_014925</name>
</gene>
<dbReference type="Gene3D" id="3.40.395.10">
    <property type="entry name" value="Adenoviral Proteinase, Chain A"/>
    <property type="match status" value="1"/>
</dbReference>
<protein>
    <recommendedName>
        <fullName evidence="3">Ubiquitin-like protease family profile domain-containing protein</fullName>
    </recommendedName>
</protein>
<evidence type="ECO:0008006" key="3">
    <source>
        <dbReference type="Google" id="ProtNLM"/>
    </source>
</evidence>